<sequence length="278" mass="30544">MKRMALIRGVRYAYQLIPGGEPCLFLHGFTGAGDVFVPVLERMESYGCRPSAILPDLLGHGASDVPDDAARLSMDETVRDLDALLDEMGVSSCRVVGYSMGGRVALAFAAMYPHRVRALVLESASPGIEDADEREARRREDDRLADEIEARGLDWFIPVWERRPIFATHNALPEEEKARQRAIRRSGSARGYAQSLRGLGTGRQPSYWNVLHTLTMPVVLITGALDAKFTAIAERMEPCLPNAVHVTIDGAGHTPHLEQPDRFAAKLADFFSGAECIG</sequence>
<dbReference type="Proteomes" id="UP000642910">
    <property type="component" value="Unassembled WGS sequence"/>
</dbReference>
<dbReference type="GO" id="GO:0070205">
    <property type="term" value="F:2-succinyl-6-hydroxy-2,4-cyclohexadiene-1-carboxylate synthase activity"/>
    <property type="evidence" value="ECO:0007669"/>
    <property type="project" value="UniProtKB-EC"/>
</dbReference>
<evidence type="ECO:0000313" key="5">
    <source>
        <dbReference type="EMBL" id="MBF8378329.1"/>
    </source>
</evidence>
<dbReference type="InterPro" id="IPR000639">
    <property type="entry name" value="Epox_hydrolase-like"/>
</dbReference>
<dbReference type="NCBIfam" id="TIGR03695">
    <property type="entry name" value="menH_SHCHC"/>
    <property type="match status" value="1"/>
</dbReference>
<comment type="pathway">
    <text evidence="3">Quinol/quinone metabolism; menaquinone biosynthesis.</text>
</comment>
<dbReference type="InterPro" id="IPR000073">
    <property type="entry name" value="AB_hydrolase_1"/>
</dbReference>
<keyword evidence="6" id="KW-1185">Reference proteome</keyword>
<name>A0ABS0F4Y2_9BACL</name>
<evidence type="ECO:0000259" key="4">
    <source>
        <dbReference type="Pfam" id="PF00561"/>
    </source>
</evidence>
<comment type="similarity">
    <text evidence="3">Belongs to the AB hydrolase superfamily. MenH family.</text>
</comment>
<feature type="domain" description="AB hydrolase-1" evidence="4">
    <location>
        <begin position="24"/>
        <end position="260"/>
    </location>
</feature>
<dbReference type="Gene3D" id="3.40.50.1820">
    <property type="entry name" value="alpha/beta hydrolase"/>
    <property type="match status" value="1"/>
</dbReference>
<dbReference type="PRINTS" id="PR00412">
    <property type="entry name" value="EPOXHYDRLASE"/>
</dbReference>
<dbReference type="EC" id="4.2.99.20" evidence="3"/>
<evidence type="ECO:0000256" key="1">
    <source>
        <dbReference type="ARBA" id="ARBA00022428"/>
    </source>
</evidence>
<dbReference type="InterPro" id="IPR029058">
    <property type="entry name" value="AB_hydrolase_fold"/>
</dbReference>
<protein>
    <recommendedName>
        <fullName evidence="3">Putative 2-succinyl-6-hydroxy-2,4-cyclohexadiene-1-carboxylate synthase</fullName>
        <shortName evidence="3">SHCHC synthase</shortName>
        <ecNumber evidence="3">4.2.99.20</ecNumber>
    </recommendedName>
</protein>
<comment type="caution">
    <text evidence="5">The sequence shown here is derived from an EMBL/GenBank/DDBJ whole genome shotgun (WGS) entry which is preliminary data.</text>
</comment>
<comment type="pathway">
    <text evidence="3">Quinol/quinone metabolism; 1,4-dihydroxy-2-naphthoate biosynthesis; 1,4-dihydroxy-2-naphthoate from chorismate: step 3/7.</text>
</comment>
<evidence type="ECO:0000256" key="3">
    <source>
        <dbReference type="HAMAP-Rule" id="MF_01660"/>
    </source>
</evidence>
<dbReference type="SUPFAM" id="SSF53474">
    <property type="entry name" value="alpha/beta-Hydrolases"/>
    <property type="match status" value="1"/>
</dbReference>
<evidence type="ECO:0000256" key="2">
    <source>
        <dbReference type="ARBA" id="ARBA00023239"/>
    </source>
</evidence>
<evidence type="ECO:0000313" key="6">
    <source>
        <dbReference type="Proteomes" id="UP000642910"/>
    </source>
</evidence>
<reference evidence="5 6" key="1">
    <citation type="submission" date="2020-11" db="EMBL/GenBank/DDBJ databases">
        <title>Genomic insight of Alicyclobacillus mali FL 18 reveals a new arsenic-resistant strain, with potential in environmental biotechnology.</title>
        <authorList>
            <person name="Fiorentino G."/>
            <person name="Gallo G."/>
            <person name="Aulitto M."/>
        </authorList>
    </citation>
    <scope>NUCLEOTIDE SEQUENCE [LARGE SCALE GENOMIC DNA]</scope>
    <source>
        <strain evidence="5 6">FL 18</strain>
    </source>
</reference>
<dbReference type="PRINTS" id="PR00111">
    <property type="entry name" value="ABHYDROLASE"/>
</dbReference>
<dbReference type="PANTHER" id="PTHR42916:SF1">
    <property type="entry name" value="PROTEIN PHYLLO, CHLOROPLASTIC"/>
    <property type="match status" value="1"/>
</dbReference>
<dbReference type="Pfam" id="PF00561">
    <property type="entry name" value="Abhydrolase_1"/>
    <property type="match status" value="1"/>
</dbReference>
<dbReference type="InterPro" id="IPR022485">
    <property type="entry name" value="SHCHC_synthase_MenH"/>
</dbReference>
<dbReference type="PANTHER" id="PTHR42916">
    <property type="entry name" value="2-SUCCINYL-5-ENOLPYRUVYL-6-HYDROXY-3-CYCLOHEXENE-1-CARBOXYLATE SYNTHASE"/>
    <property type="match status" value="1"/>
</dbReference>
<organism evidence="5 6">
    <name type="scientific">Alicyclobacillus mali</name>
    <name type="common">ex Roth et al. 2021</name>
    <dbReference type="NCBI Taxonomy" id="1123961"/>
    <lineage>
        <taxon>Bacteria</taxon>
        <taxon>Bacillati</taxon>
        <taxon>Bacillota</taxon>
        <taxon>Bacilli</taxon>
        <taxon>Bacillales</taxon>
        <taxon>Alicyclobacillaceae</taxon>
        <taxon>Alicyclobacillus</taxon>
    </lineage>
</organism>
<accession>A0ABS0F4Y2</accession>
<comment type="subunit">
    <text evidence="3">Monomer.</text>
</comment>
<gene>
    <name evidence="3 5" type="primary">menH</name>
    <name evidence="5" type="ORF">IW967_10715</name>
</gene>
<comment type="function">
    <text evidence="3">Catalyzes a proton abstraction reaction that results in 2,5-elimination of pyruvate from 2-succinyl-5-enolpyruvyl-6-hydroxy-3-cyclohexene-1-carboxylate (SEPHCHC) and the formation of 2-succinyl-6-hydroxy-2,4-cyclohexadiene-1-carboxylate (SHCHC).</text>
</comment>
<keyword evidence="1 3" id="KW-0474">Menaquinone biosynthesis</keyword>
<keyword evidence="2 3" id="KW-0456">Lyase</keyword>
<proteinExistence type="inferred from homology"/>
<dbReference type="HAMAP" id="MF_01660">
    <property type="entry name" value="MenH"/>
    <property type="match status" value="1"/>
</dbReference>
<comment type="catalytic activity">
    <reaction evidence="3">
        <text>5-enolpyruvoyl-6-hydroxy-2-succinyl-cyclohex-3-ene-1-carboxylate = (1R,6R)-6-hydroxy-2-succinyl-cyclohexa-2,4-diene-1-carboxylate + pyruvate</text>
        <dbReference type="Rhea" id="RHEA:25597"/>
        <dbReference type="ChEBI" id="CHEBI:15361"/>
        <dbReference type="ChEBI" id="CHEBI:58689"/>
        <dbReference type="ChEBI" id="CHEBI:58818"/>
        <dbReference type="EC" id="4.2.99.20"/>
    </reaction>
</comment>
<dbReference type="RefSeq" id="WP_067850871.1">
    <property type="nucleotide sequence ID" value="NZ_JADPKZ010000042.1"/>
</dbReference>
<dbReference type="EMBL" id="JADPKZ010000042">
    <property type="protein sequence ID" value="MBF8378329.1"/>
    <property type="molecule type" value="Genomic_DNA"/>
</dbReference>